<comment type="caution">
    <text evidence="9">The sequence shown here is derived from an EMBL/GenBank/DDBJ whole genome shotgun (WGS) entry which is preliminary data.</text>
</comment>
<dbReference type="PANTHER" id="PTHR36122:SF2">
    <property type="entry name" value="NICOTINAMIDE RIBOSIDE TRANSPORTER PNUC"/>
    <property type="match status" value="1"/>
</dbReference>
<dbReference type="PANTHER" id="PTHR36122">
    <property type="entry name" value="NICOTINAMIDE RIBOSIDE TRANSPORTER PNUC"/>
    <property type="match status" value="1"/>
</dbReference>
<accession>A0ABN3AY20</accession>
<feature type="transmembrane region" description="Helical" evidence="8">
    <location>
        <begin position="12"/>
        <end position="35"/>
    </location>
</feature>
<keyword evidence="5 8" id="KW-0812">Transmembrane</keyword>
<evidence type="ECO:0000256" key="1">
    <source>
        <dbReference type="ARBA" id="ARBA00004651"/>
    </source>
</evidence>
<comment type="subcellular location">
    <subcellularLocation>
        <location evidence="1">Cell membrane</location>
        <topology evidence="1">Multi-pass membrane protein</topology>
    </subcellularLocation>
</comment>
<evidence type="ECO:0000256" key="2">
    <source>
        <dbReference type="ARBA" id="ARBA00006669"/>
    </source>
</evidence>
<dbReference type="NCBIfam" id="TIGR01528">
    <property type="entry name" value="NMN_trans_PnuC"/>
    <property type="match status" value="1"/>
</dbReference>
<dbReference type="EMBL" id="BAAAON010000002">
    <property type="protein sequence ID" value="GAA2176246.1"/>
    <property type="molecule type" value="Genomic_DNA"/>
</dbReference>
<keyword evidence="10" id="KW-1185">Reference proteome</keyword>
<gene>
    <name evidence="9" type="primary">pnuC</name>
    <name evidence="9" type="ORF">GCM10009784_21930</name>
</gene>
<dbReference type="Pfam" id="PF04973">
    <property type="entry name" value="NMN_transporter"/>
    <property type="match status" value="1"/>
</dbReference>
<sequence length="229" mass="24989">MDLLRWLFEAQLFIGGSPLLLREVLGNVFGLLSALGGMRRKVWAWPVGIAGNLLLLTVFLGSVFGEASTANLLGQAARQVMFIAVAVYGWRRWRQAQSDAGAAITPRWATNRTRLGLVAALVLGTVAVTPLFRALGSYEPVWADAWTFVGSLLATFGMAKGWVEFWLIWVAVDVVGVPLLFSAGYYASAFMYLFYGIFTLVGFVVWARAQRQAAAHPVDHAPSPEPSLP</sequence>
<feature type="transmembrane region" description="Helical" evidence="8">
    <location>
        <begin position="192"/>
        <end position="209"/>
    </location>
</feature>
<dbReference type="RefSeq" id="WP_277357220.1">
    <property type="nucleotide sequence ID" value="NZ_BAAAON010000002.1"/>
</dbReference>
<name>A0ABN3AY20_9MICC</name>
<evidence type="ECO:0000256" key="3">
    <source>
        <dbReference type="ARBA" id="ARBA00022448"/>
    </source>
</evidence>
<evidence type="ECO:0000256" key="6">
    <source>
        <dbReference type="ARBA" id="ARBA00022989"/>
    </source>
</evidence>
<comment type="similarity">
    <text evidence="2">Belongs to the nicotinamide ribonucleoside (NR) uptake permease (TC 4.B.1) family.</text>
</comment>
<feature type="transmembrane region" description="Helical" evidence="8">
    <location>
        <begin position="42"/>
        <end position="64"/>
    </location>
</feature>
<evidence type="ECO:0000256" key="7">
    <source>
        <dbReference type="ARBA" id="ARBA00023136"/>
    </source>
</evidence>
<feature type="transmembrane region" description="Helical" evidence="8">
    <location>
        <begin position="141"/>
        <end position="159"/>
    </location>
</feature>
<reference evidence="9 10" key="1">
    <citation type="journal article" date="2019" name="Int. J. Syst. Evol. Microbiol.">
        <title>The Global Catalogue of Microorganisms (GCM) 10K type strain sequencing project: providing services to taxonomists for standard genome sequencing and annotation.</title>
        <authorList>
            <consortium name="The Broad Institute Genomics Platform"/>
            <consortium name="The Broad Institute Genome Sequencing Center for Infectious Disease"/>
            <person name="Wu L."/>
            <person name="Ma J."/>
        </authorList>
    </citation>
    <scope>NUCLEOTIDE SEQUENCE [LARGE SCALE GENOMIC DNA]</scope>
    <source>
        <strain evidence="9 10">JCM 14917</strain>
    </source>
</reference>
<evidence type="ECO:0000313" key="9">
    <source>
        <dbReference type="EMBL" id="GAA2176246.1"/>
    </source>
</evidence>
<evidence type="ECO:0000256" key="5">
    <source>
        <dbReference type="ARBA" id="ARBA00022692"/>
    </source>
</evidence>
<evidence type="ECO:0000313" key="10">
    <source>
        <dbReference type="Proteomes" id="UP001500974"/>
    </source>
</evidence>
<keyword evidence="7 8" id="KW-0472">Membrane</keyword>
<protein>
    <submittedName>
        <fullName evidence="9">Nicotinamide riboside transporter PnuC</fullName>
    </submittedName>
</protein>
<keyword evidence="4" id="KW-1003">Cell membrane</keyword>
<evidence type="ECO:0000256" key="8">
    <source>
        <dbReference type="SAM" id="Phobius"/>
    </source>
</evidence>
<keyword evidence="3" id="KW-0813">Transport</keyword>
<dbReference type="InterPro" id="IPR006419">
    <property type="entry name" value="NMN_transpt_PnuC"/>
</dbReference>
<feature type="transmembrane region" description="Helical" evidence="8">
    <location>
        <begin position="114"/>
        <end position="135"/>
    </location>
</feature>
<proteinExistence type="inferred from homology"/>
<keyword evidence="6 8" id="KW-1133">Transmembrane helix</keyword>
<dbReference type="Proteomes" id="UP001500974">
    <property type="component" value="Unassembled WGS sequence"/>
</dbReference>
<organism evidence="9 10">
    <name type="scientific">Arthrobacter parietis</name>
    <dbReference type="NCBI Taxonomy" id="271434"/>
    <lineage>
        <taxon>Bacteria</taxon>
        <taxon>Bacillati</taxon>
        <taxon>Actinomycetota</taxon>
        <taxon>Actinomycetes</taxon>
        <taxon>Micrococcales</taxon>
        <taxon>Micrococcaceae</taxon>
        <taxon>Arthrobacter</taxon>
    </lineage>
</organism>
<evidence type="ECO:0000256" key="4">
    <source>
        <dbReference type="ARBA" id="ARBA00022475"/>
    </source>
</evidence>